<keyword evidence="3" id="KW-0813">Transport</keyword>
<evidence type="ECO:0000256" key="2">
    <source>
        <dbReference type="RuleBase" id="RU003844"/>
    </source>
</evidence>
<dbReference type="PROSITE" id="PS01013">
    <property type="entry name" value="OSBP"/>
    <property type="match status" value="1"/>
</dbReference>
<keyword evidence="1" id="KW-0446">Lipid-binding</keyword>
<dbReference type="InterPro" id="IPR037239">
    <property type="entry name" value="OSBP_sf"/>
</dbReference>
<dbReference type="Pfam" id="PF01237">
    <property type="entry name" value="Oxysterol_BP"/>
    <property type="match status" value="1"/>
</dbReference>
<feature type="region of interest" description="Disordered" evidence="4">
    <location>
        <begin position="614"/>
        <end position="644"/>
    </location>
</feature>
<dbReference type="GO" id="GO:0005829">
    <property type="term" value="C:cytosol"/>
    <property type="evidence" value="ECO:0007669"/>
    <property type="project" value="TreeGrafter"/>
</dbReference>
<evidence type="ECO:0000256" key="3">
    <source>
        <dbReference type="RuleBase" id="RU003845"/>
    </source>
</evidence>
<keyword evidence="3" id="KW-0445">Lipid transport</keyword>
<feature type="non-terminal residue" evidence="5">
    <location>
        <position position="707"/>
    </location>
</feature>
<keyword evidence="6" id="KW-1185">Reference proteome</keyword>
<name>A0AA36FWG7_9BILA</name>
<reference evidence="5" key="1">
    <citation type="submission" date="2023-06" db="EMBL/GenBank/DDBJ databases">
        <authorList>
            <person name="Delattre M."/>
        </authorList>
    </citation>
    <scope>NUCLEOTIDE SEQUENCE</scope>
    <source>
        <strain evidence="5">AF72</strain>
    </source>
</reference>
<proteinExistence type="inferred from homology"/>
<dbReference type="SUPFAM" id="SSF144000">
    <property type="entry name" value="Oxysterol-binding protein-like"/>
    <property type="match status" value="1"/>
</dbReference>
<dbReference type="PANTHER" id="PTHR10972">
    <property type="entry name" value="OXYSTEROL-BINDING PROTEIN-RELATED"/>
    <property type="match status" value="1"/>
</dbReference>
<dbReference type="SUPFAM" id="SSF50729">
    <property type="entry name" value="PH domain-like"/>
    <property type="match status" value="1"/>
</dbReference>
<dbReference type="GO" id="GO:0097038">
    <property type="term" value="C:perinuclear endoplasmic reticulum"/>
    <property type="evidence" value="ECO:0007669"/>
    <property type="project" value="TreeGrafter"/>
</dbReference>
<evidence type="ECO:0000313" key="6">
    <source>
        <dbReference type="Proteomes" id="UP001177023"/>
    </source>
</evidence>
<dbReference type="PANTHER" id="PTHR10972:SF203">
    <property type="entry name" value="OXYSTEROL-BINDING PROTEIN HOMOLOG 3"/>
    <property type="match status" value="1"/>
</dbReference>
<dbReference type="EMBL" id="CATQJA010002028">
    <property type="protein sequence ID" value="CAJ0569439.1"/>
    <property type="molecule type" value="Genomic_DNA"/>
</dbReference>
<evidence type="ECO:0000313" key="5">
    <source>
        <dbReference type="EMBL" id="CAJ0569439.1"/>
    </source>
</evidence>
<comment type="caution">
    <text evidence="5">The sequence shown here is derived from an EMBL/GenBank/DDBJ whole genome shotgun (WGS) entry which is preliminary data.</text>
</comment>
<dbReference type="GO" id="GO:0032934">
    <property type="term" value="F:sterol binding"/>
    <property type="evidence" value="ECO:0007669"/>
    <property type="project" value="TreeGrafter"/>
</dbReference>
<dbReference type="GO" id="GO:0005886">
    <property type="term" value="C:plasma membrane"/>
    <property type="evidence" value="ECO:0007669"/>
    <property type="project" value="TreeGrafter"/>
</dbReference>
<evidence type="ECO:0000256" key="1">
    <source>
        <dbReference type="ARBA" id="ARBA00023121"/>
    </source>
</evidence>
<dbReference type="GO" id="GO:0006869">
    <property type="term" value="P:lipid transport"/>
    <property type="evidence" value="ECO:0007669"/>
    <property type="project" value="UniProtKB-KW"/>
</dbReference>
<evidence type="ECO:0000256" key="4">
    <source>
        <dbReference type="SAM" id="MobiDB-lite"/>
    </source>
</evidence>
<accession>A0AA36FWG7</accession>
<sequence length="707" mass="78295">MPSEKKGSYLTLKRMRNSSQTPGEPLPDYPSAKCPEGCPPPVRGTVTLKERNKRWRRTRRFYAELARGHLKLWKNKKEKEDKDAGLTSAWSTKIDIGAVTVVPEKKQQRFALQFPKNTQILAPVDASTYDVWLEGLRHHRLYKQAGGGGAAEGTSGATSPPQDASGELDENDNPVAAHSPDDGSAPANEEKKMCEGLEATAKVMDDAKELFAMSLEVASSLVGTAEQLNKLQRQMKGTLVEMKREVMAIKAGGRGLQLTPESSMHTARFKSAEELEAFEDAKEKQSAVALEQEKNDLLERSRKVLEETQRVAEPPSDQMSQTSGAVEEAVTAPMQPVVFCAPRPRRTCLPAKMMAAEGLGMGGLARMALSRAGLPVSFFEPLSAIQFLCEELRYNQLLAQAVSARDPVDRMALVAAFAVSGYSNTKGRSRKPLNPILGESFDYVEPTWRFHGEQVSHHPPITAGFAEGTGWVWWQTMDPVTTTSKLSGTIELTQSLPIRLKLATADGMEQYAIEKVHTTIEKPTDPEKRKVSHTGKMVITSTNGYSCELHFVANRELRGDIFKGEVVACRLAGHWDKQLTKVATTGAQSSLFQAADEEFGEYYGFNSFTMTLNEPVTPADSAPPTDSRLRPDQRALENGNPGQAAKLKKKLEEAQRVRGKSHAFTPLWFDNMGDEMTQKSIYMPNMKYWTEKERHFAGVHFPDIFTV</sequence>
<gene>
    <name evidence="5" type="ORF">MSPICULIGERA_LOCUS7919</name>
</gene>
<feature type="region of interest" description="Disordered" evidence="4">
    <location>
        <begin position="144"/>
        <end position="190"/>
    </location>
</feature>
<dbReference type="Gene3D" id="2.40.160.120">
    <property type="match status" value="1"/>
</dbReference>
<dbReference type="Proteomes" id="UP001177023">
    <property type="component" value="Unassembled WGS sequence"/>
</dbReference>
<dbReference type="InterPro" id="IPR000648">
    <property type="entry name" value="Oxysterol-bd"/>
</dbReference>
<protein>
    <recommendedName>
        <fullName evidence="3">Oxysterol-binding protein</fullName>
    </recommendedName>
</protein>
<dbReference type="AlphaFoldDB" id="A0AA36FWG7"/>
<feature type="region of interest" description="Disordered" evidence="4">
    <location>
        <begin position="1"/>
        <end position="45"/>
    </location>
</feature>
<comment type="similarity">
    <text evidence="2">Belongs to the OSBP family.</text>
</comment>
<dbReference type="InterPro" id="IPR018494">
    <property type="entry name" value="Oxysterol-bd_CS"/>
</dbReference>
<organism evidence="5 6">
    <name type="scientific">Mesorhabditis spiculigera</name>
    <dbReference type="NCBI Taxonomy" id="96644"/>
    <lineage>
        <taxon>Eukaryota</taxon>
        <taxon>Metazoa</taxon>
        <taxon>Ecdysozoa</taxon>
        <taxon>Nematoda</taxon>
        <taxon>Chromadorea</taxon>
        <taxon>Rhabditida</taxon>
        <taxon>Rhabditina</taxon>
        <taxon>Rhabditomorpha</taxon>
        <taxon>Rhabditoidea</taxon>
        <taxon>Rhabditidae</taxon>
        <taxon>Mesorhabditinae</taxon>
        <taxon>Mesorhabditis</taxon>
    </lineage>
</organism>